<comment type="similarity">
    <text evidence="1">Belongs to the bacterial ring-hydroxylating dioxygenase beta subunit family.</text>
</comment>
<dbReference type="eggNOG" id="COG5517">
    <property type="taxonomic scope" value="Bacteria"/>
</dbReference>
<reference evidence="3 4" key="1">
    <citation type="journal article" date="2006" name="J. Bacteriol.">
        <title>Comparison of the genome sequence of the poultry pathogen Bordetella avium with those of B. bronchiseptica, B. pertussis, and B. parapertussis reveals extensive diversity in surface structures associated with host interaction.</title>
        <authorList>
            <person name="Sebaihia M."/>
            <person name="Preston A."/>
            <person name="Maskell D.J."/>
            <person name="Kuzmiak H."/>
            <person name="Connell T.D."/>
            <person name="King N.D."/>
            <person name="Orndorff P.E."/>
            <person name="Miyamoto D.M."/>
            <person name="Thomson N.R."/>
            <person name="Harris D."/>
            <person name="Goble A."/>
            <person name="Lord A."/>
            <person name="Murphy L."/>
            <person name="Quail M.A."/>
            <person name="Rutter S."/>
            <person name="Squares R."/>
            <person name="Squares S."/>
            <person name="Woodward J."/>
            <person name="Parkhill J."/>
            <person name="Temple L.M."/>
        </authorList>
    </citation>
    <scope>NUCLEOTIDE SEQUENCE [LARGE SCALE GENOMIC DNA]</scope>
    <source>
        <strain evidence="3 4">197N</strain>
    </source>
</reference>
<dbReference type="STRING" id="360910.BAV0657"/>
<dbReference type="InterPro" id="IPR032710">
    <property type="entry name" value="NTF2-like_dom_sf"/>
</dbReference>
<dbReference type="InterPro" id="IPR000391">
    <property type="entry name" value="Rng_hydr_dOase-bsu"/>
</dbReference>
<keyword evidence="2" id="KW-0560">Oxidoreductase</keyword>
<dbReference type="Pfam" id="PF00866">
    <property type="entry name" value="Ring_hydroxyl_B"/>
    <property type="match status" value="1"/>
</dbReference>
<organism evidence="3 4">
    <name type="scientific">Bordetella avium (strain 197N)</name>
    <dbReference type="NCBI Taxonomy" id="360910"/>
    <lineage>
        <taxon>Bacteria</taxon>
        <taxon>Pseudomonadati</taxon>
        <taxon>Pseudomonadota</taxon>
        <taxon>Betaproteobacteria</taxon>
        <taxon>Burkholderiales</taxon>
        <taxon>Alcaligenaceae</taxon>
        <taxon>Bordetella</taxon>
    </lineage>
</organism>
<gene>
    <name evidence="3" type="ordered locus">BAV0657</name>
</gene>
<protein>
    <submittedName>
        <fullName evidence="3">Oxygenase (Small subunit)</fullName>
    </submittedName>
</protein>
<dbReference type="CDD" id="cd00667">
    <property type="entry name" value="ring_hydroxylating_dioxygenases_beta"/>
    <property type="match status" value="1"/>
</dbReference>
<proteinExistence type="inferred from homology"/>
<evidence type="ECO:0000256" key="1">
    <source>
        <dbReference type="ARBA" id="ARBA00009570"/>
    </source>
</evidence>
<dbReference type="EMBL" id="AM167904">
    <property type="protein sequence ID" value="CAJ48262.1"/>
    <property type="molecule type" value="Genomic_DNA"/>
</dbReference>
<dbReference type="GO" id="GO:0016491">
    <property type="term" value="F:oxidoreductase activity"/>
    <property type="evidence" value="ECO:0007669"/>
    <property type="project" value="UniProtKB-KW"/>
</dbReference>
<dbReference type="Gene3D" id="3.10.450.50">
    <property type="match status" value="1"/>
</dbReference>
<dbReference type="HOGENOM" id="CLU_137193_0_0_4"/>
<evidence type="ECO:0000256" key="2">
    <source>
        <dbReference type="ARBA" id="ARBA00023002"/>
    </source>
</evidence>
<keyword evidence="4" id="KW-1185">Reference proteome</keyword>
<evidence type="ECO:0000313" key="3">
    <source>
        <dbReference type="EMBL" id="CAJ48262.1"/>
    </source>
</evidence>
<name>Q2KXG9_BORA1</name>
<dbReference type="SUPFAM" id="SSF54427">
    <property type="entry name" value="NTF2-like"/>
    <property type="match status" value="1"/>
</dbReference>
<dbReference type="KEGG" id="bav:BAV0657"/>
<accession>Q2KXG9</accession>
<dbReference type="Proteomes" id="UP000001977">
    <property type="component" value="Chromosome"/>
</dbReference>
<dbReference type="AlphaFoldDB" id="Q2KXG9"/>
<sequence length="165" mass="19323">MFNAMSKPDDLRALRAELRDLYEDYAFCLDEGDLEAWPDFFTEDCHYRVLSRENHDAGLPLGLIYCMNKNMLKDRVTALRETTMFEPRSLRHFIGGVMVRERRGEEVVAQANFAIMESLSDREPSLNMVGRYLDVWRQTDAGWRLASRDCVYDNYRVRTSLIVPI</sequence>
<evidence type="ECO:0000313" key="4">
    <source>
        <dbReference type="Proteomes" id="UP000001977"/>
    </source>
</evidence>